<reference evidence="1" key="1">
    <citation type="submission" date="2021-06" db="EMBL/GenBank/DDBJ databases">
        <authorList>
            <person name="Kallberg Y."/>
            <person name="Tangrot J."/>
            <person name="Rosling A."/>
        </authorList>
    </citation>
    <scope>NUCLEOTIDE SEQUENCE</scope>
    <source>
        <strain evidence="1">AU212A</strain>
    </source>
</reference>
<sequence>AKNVAAALNSQPIGGNKRNFYHDDLWNIKYLPKFKWNNLTETIVNENTERRHRLQAEISQSRREIKDYIKKVEKSKMIRSIEQKKAKKHMLVGN</sequence>
<proteinExistence type="predicted"/>
<protein>
    <submittedName>
        <fullName evidence="1">4282_t:CDS:1</fullName>
    </submittedName>
</protein>
<evidence type="ECO:0000313" key="2">
    <source>
        <dbReference type="Proteomes" id="UP000789860"/>
    </source>
</evidence>
<gene>
    <name evidence="1" type="ORF">SCALOS_LOCUS3423</name>
</gene>
<dbReference type="Proteomes" id="UP000789860">
    <property type="component" value="Unassembled WGS sequence"/>
</dbReference>
<organism evidence="1 2">
    <name type="scientific">Scutellospora calospora</name>
    <dbReference type="NCBI Taxonomy" id="85575"/>
    <lineage>
        <taxon>Eukaryota</taxon>
        <taxon>Fungi</taxon>
        <taxon>Fungi incertae sedis</taxon>
        <taxon>Mucoromycota</taxon>
        <taxon>Glomeromycotina</taxon>
        <taxon>Glomeromycetes</taxon>
        <taxon>Diversisporales</taxon>
        <taxon>Gigasporaceae</taxon>
        <taxon>Scutellospora</taxon>
    </lineage>
</organism>
<comment type="caution">
    <text evidence="1">The sequence shown here is derived from an EMBL/GenBank/DDBJ whole genome shotgun (WGS) entry which is preliminary data.</text>
</comment>
<accession>A0ACA9L3L2</accession>
<feature type="non-terminal residue" evidence="1">
    <location>
        <position position="1"/>
    </location>
</feature>
<dbReference type="EMBL" id="CAJVPM010003748">
    <property type="protein sequence ID" value="CAG8505315.1"/>
    <property type="molecule type" value="Genomic_DNA"/>
</dbReference>
<keyword evidence="2" id="KW-1185">Reference proteome</keyword>
<name>A0ACA9L3L2_9GLOM</name>
<evidence type="ECO:0000313" key="1">
    <source>
        <dbReference type="EMBL" id="CAG8505315.1"/>
    </source>
</evidence>